<protein>
    <submittedName>
        <fullName evidence="4">Uncharacterized protein</fullName>
    </submittedName>
</protein>
<evidence type="ECO:0000313" key="4">
    <source>
        <dbReference type="EMBL" id="SFQ46278.1"/>
    </source>
</evidence>
<accession>A0A1I5YPT8</accession>
<evidence type="ECO:0000313" key="5">
    <source>
        <dbReference type="Proteomes" id="UP000199031"/>
    </source>
</evidence>
<organism evidence="4 5">
    <name type="scientific">Parafilimonas terrae</name>
    <dbReference type="NCBI Taxonomy" id="1465490"/>
    <lineage>
        <taxon>Bacteria</taxon>
        <taxon>Pseudomonadati</taxon>
        <taxon>Bacteroidota</taxon>
        <taxon>Chitinophagia</taxon>
        <taxon>Chitinophagales</taxon>
        <taxon>Chitinophagaceae</taxon>
        <taxon>Parafilimonas</taxon>
    </lineage>
</organism>
<dbReference type="InterPro" id="IPR025295">
    <property type="entry name" value="eCIS_core_dom"/>
</dbReference>
<evidence type="ECO:0000256" key="1">
    <source>
        <dbReference type="SAM" id="MobiDB-lite"/>
    </source>
</evidence>
<name>A0A1I5YPT8_9BACT</name>
<feature type="compositionally biased region" description="Polar residues" evidence="1">
    <location>
        <begin position="88"/>
        <end position="103"/>
    </location>
</feature>
<dbReference type="Pfam" id="PF03734">
    <property type="entry name" value="YkuD"/>
    <property type="match status" value="1"/>
</dbReference>
<dbReference type="RefSeq" id="WP_218148540.1">
    <property type="nucleotide sequence ID" value="NZ_FOXQ01000013.1"/>
</dbReference>
<feature type="domain" description="L,D-TPase catalytic" evidence="2">
    <location>
        <begin position="268"/>
        <end position="351"/>
    </location>
</feature>
<dbReference type="AlphaFoldDB" id="A0A1I5YPT8"/>
<dbReference type="InterPro" id="IPR005490">
    <property type="entry name" value="LD_TPept_cat_dom"/>
</dbReference>
<evidence type="ECO:0000259" key="3">
    <source>
        <dbReference type="Pfam" id="PF13699"/>
    </source>
</evidence>
<feature type="region of interest" description="Disordered" evidence="1">
    <location>
        <begin position="78"/>
        <end position="103"/>
    </location>
</feature>
<dbReference type="GO" id="GO:0016740">
    <property type="term" value="F:transferase activity"/>
    <property type="evidence" value="ECO:0007669"/>
    <property type="project" value="InterPro"/>
</dbReference>
<feature type="compositionally biased region" description="Basic and acidic residues" evidence="1">
    <location>
        <begin position="78"/>
        <end position="87"/>
    </location>
</feature>
<dbReference type="Pfam" id="PF13699">
    <property type="entry name" value="eCIS_core"/>
    <property type="match status" value="1"/>
</dbReference>
<feature type="domain" description="eCIS core" evidence="3">
    <location>
        <begin position="105"/>
        <end position="181"/>
    </location>
</feature>
<gene>
    <name evidence="4" type="ORF">SAMN05444277_113100</name>
</gene>
<reference evidence="4 5" key="1">
    <citation type="submission" date="2016-10" db="EMBL/GenBank/DDBJ databases">
        <authorList>
            <person name="de Groot N.N."/>
        </authorList>
    </citation>
    <scope>NUCLEOTIDE SEQUENCE [LARGE SCALE GENOMIC DNA]</scope>
    <source>
        <strain evidence="4 5">DSM 28286</strain>
    </source>
</reference>
<dbReference type="CDD" id="cd16913">
    <property type="entry name" value="YkuD_like"/>
    <property type="match status" value="1"/>
</dbReference>
<dbReference type="STRING" id="1465490.SAMN05444277_113100"/>
<proteinExistence type="predicted"/>
<evidence type="ECO:0000259" key="2">
    <source>
        <dbReference type="Pfam" id="PF03734"/>
    </source>
</evidence>
<keyword evidence="5" id="KW-1185">Reference proteome</keyword>
<sequence length="369" mass="41551">MNCLSHDINQIQNQQKGSTLFFQRKLSINQPNDVYEQEADAVADKVMRMPDPSINNNSFFKPAITSIQRKCAHCEEEEKKMQRKENNNAEPQTENYLSTVSGGRPLSQTERSFFEPRFGYDFSNVQLHTDTAANESAKSLNALAYTHNNNIVFAPDQYQPGSDEGKKLMAHELTHVVQQTGNIQPYRSSKSFNFGKNDTATLVEDSFNADKDKEKKPWIELITVELDTKTKDVNDIETWTGKGTVKYHDNAFKWPDFSFSATAGSESLGMTSKGTYTVKRIEGIGYNSGKYSGTYDKTNREGPNNRYSKDLSANMSYAVFFNGGEALHAGPLDWSSHGCVHVDWGSIEVIQQINYHSVIGLTKVQVKYP</sequence>
<dbReference type="EMBL" id="FOXQ01000013">
    <property type="protein sequence ID" value="SFQ46278.1"/>
    <property type="molecule type" value="Genomic_DNA"/>
</dbReference>
<dbReference type="Proteomes" id="UP000199031">
    <property type="component" value="Unassembled WGS sequence"/>
</dbReference>